<dbReference type="OrthoDB" id="92161at2759"/>
<dbReference type="Gene3D" id="3.40.50.880">
    <property type="match status" value="1"/>
</dbReference>
<dbReference type="Proteomes" id="UP000182658">
    <property type="component" value="Unassembled WGS sequence"/>
</dbReference>
<dbReference type="InterPro" id="IPR029062">
    <property type="entry name" value="Class_I_gatase-like"/>
</dbReference>
<dbReference type="InterPro" id="IPR044992">
    <property type="entry name" value="ChyE-like"/>
</dbReference>
<dbReference type="STRING" id="1408157.A0A1J7J020"/>
<name>A0A1J7J020_9PEZI</name>
<evidence type="ECO:0000259" key="1">
    <source>
        <dbReference type="Pfam" id="PF00117"/>
    </source>
</evidence>
<dbReference type="PROSITE" id="PS51273">
    <property type="entry name" value="GATASE_TYPE_1"/>
    <property type="match status" value="1"/>
</dbReference>
<dbReference type="EMBL" id="KV875094">
    <property type="protein sequence ID" value="OIW33078.1"/>
    <property type="molecule type" value="Genomic_DNA"/>
</dbReference>
<reference evidence="2 3" key="1">
    <citation type="submission" date="2016-10" db="EMBL/GenBank/DDBJ databases">
        <title>Draft genome sequence of Coniochaeta ligniaria NRRL30616, a lignocellulolytic fungus for bioabatement of inhibitors in plant biomass hydrolysates.</title>
        <authorList>
            <consortium name="DOE Joint Genome Institute"/>
            <person name="Jimenez D.J."/>
            <person name="Hector R.E."/>
            <person name="Riley R."/>
            <person name="Sun H."/>
            <person name="Grigoriev I.V."/>
            <person name="Van Elsas J.D."/>
            <person name="Nichols N.N."/>
        </authorList>
    </citation>
    <scope>NUCLEOTIDE SEQUENCE [LARGE SCALE GENOMIC DNA]</scope>
    <source>
        <strain evidence="2 3">NRRL 30616</strain>
    </source>
</reference>
<sequence length="264" mass="30337">MTRQVVETSQHAPSLRIAVLLNSYNSPFINQIRQSYVRTIMAVSPGSRLTFFYPAERNEFPNPEAFDLIVVGGSNVDPRKSHWWIQQVHQFVLSVTKDFPDKKLCGICWGHQTISRIFGGEVVDMDYPELGVTEVKLTAHGQKFFRTAAKGRAEVLRLQQHHRREVSVKPAGFISLSEDHHCFINEKGTILTFQGHPEKDAETAKLRIHDIERWFQLNVRDQAVVSEVLRRMELEDDGALIWRRILDWVVEQPVAEIQPAARMA</sequence>
<dbReference type="AlphaFoldDB" id="A0A1J7J020"/>
<keyword evidence="2" id="KW-0315">Glutamine amidotransferase</keyword>
<dbReference type="SUPFAM" id="SSF52317">
    <property type="entry name" value="Class I glutamine amidotransferase-like"/>
    <property type="match status" value="1"/>
</dbReference>
<evidence type="ECO:0000313" key="2">
    <source>
        <dbReference type="EMBL" id="OIW33078.1"/>
    </source>
</evidence>
<evidence type="ECO:0000313" key="3">
    <source>
        <dbReference type="Proteomes" id="UP000182658"/>
    </source>
</evidence>
<keyword evidence="2" id="KW-0808">Transferase</keyword>
<dbReference type="PANTHER" id="PTHR42695">
    <property type="entry name" value="GLUTAMINE AMIDOTRANSFERASE YLR126C-RELATED"/>
    <property type="match status" value="1"/>
</dbReference>
<dbReference type="GO" id="GO:0016740">
    <property type="term" value="F:transferase activity"/>
    <property type="evidence" value="ECO:0007669"/>
    <property type="project" value="UniProtKB-KW"/>
</dbReference>
<dbReference type="GO" id="GO:0005634">
    <property type="term" value="C:nucleus"/>
    <property type="evidence" value="ECO:0007669"/>
    <property type="project" value="TreeGrafter"/>
</dbReference>
<protein>
    <submittedName>
        <fullName evidence="2">Class I glutamine amidotransferase-like protein</fullName>
    </submittedName>
</protein>
<dbReference type="GO" id="GO:0005829">
    <property type="term" value="C:cytosol"/>
    <property type="evidence" value="ECO:0007669"/>
    <property type="project" value="TreeGrafter"/>
</dbReference>
<gene>
    <name evidence="2" type="ORF">CONLIGDRAFT_628014</name>
</gene>
<dbReference type="InterPro" id="IPR017926">
    <property type="entry name" value="GATASE"/>
</dbReference>
<accession>A0A1J7J020</accession>
<organism evidence="2 3">
    <name type="scientific">Coniochaeta ligniaria NRRL 30616</name>
    <dbReference type="NCBI Taxonomy" id="1408157"/>
    <lineage>
        <taxon>Eukaryota</taxon>
        <taxon>Fungi</taxon>
        <taxon>Dikarya</taxon>
        <taxon>Ascomycota</taxon>
        <taxon>Pezizomycotina</taxon>
        <taxon>Sordariomycetes</taxon>
        <taxon>Sordariomycetidae</taxon>
        <taxon>Coniochaetales</taxon>
        <taxon>Coniochaetaceae</taxon>
        <taxon>Coniochaeta</taxon>
    </lineage>
</organism>
<dbReference type="InParanoid" id="A0A1J7J020"/>
<dbReference type="PANTHER" id="PTHR42695:SF5">
    <property type="entry name" value="GLUTAMINE AMIDOTRANSFERASE YLR126C-RELATED"/>
    <property type="match status" value="1"/>
</dbReference>
<feature type="domain" description="Glutamine amidotransferase" evidence="1">
    <location>
        <begin position="62"/>
        <end position="206"/>
    </location>
</feature>
<proteinExistence type="predicted"/>
<keyword evidence="3" id="KW-1185">Reference proteome</keyword>
<dbReference type="Pfam" id="PF00117">
    <property type="entry name" value="GATase"/>
    <property type="match status" value="1"/>
</dbReference>